<protein>
    <submittedName>
        <fullName evidence="1">Uncharacterized protein</fullName>
    </submittedName>
</protein>
<gene>
    <name evidence="1" type="ORF">NQ176_g10518</name>
</gene>
<proteinExistence type="predicted"/>
<reference evidence="1" key="1">
    <citation type="submission" date="2022-08" db="EMBL/GenBank/DDBJ databases">
        <title>Genome Sequence of Lecanicillium fungicola.</title>
        <authorList>
            <person name="Buettner E."/>
        </authorList>
    </citation>
    <scope>NUCLEOTIDE SEQUENCE</scope>
    <source>
        <strain evidence="1">Babe33</strain>
    </source>
</reference>
<evidence type="ECO:0000313" key="1">
    <source>
        <dbReference type="EMBL" id="KAJ2965642.1"/>
    </source>
</evidence>
<dbReference type="Proteomes" id="UP001143910">
    <property type="component" value="Unassembled WGS sequence"/>
</dbReference>
<organism evidence="1 2">
    <name type="scientific">Zarea fungicola</name>
    <dbReference type="NCBI Taxonomy" id="93591"/>
    <lineage>
        <taxon>Eukaryota</taxon>
        <taxon>Fungi</taxon>
        <taxon>Dikarya</taxon>
        <taxon>Ascomycota</taxon>
        <taxon>Pezizomycotina</taxon>
        <taxon>Sordariomycetes</taxon>
        <taxon>Hypocreomycetidae</taxon>
        <taxon>Hypocreales</taxon>
        <taxon>Cordycipitaceae</taxon>
        <taxon>Zarea</taxon>
    </lineage>
</organism>
<accession>A0ACC1MG32</accession>
<keyword evidence="2" id="KW-1185">Reference proteome</keyword>
<evidence type="ECO:0000313" key="2">
    <source>
        <dbReference type="Proteomes" id="UP001143910"/>
    </source>
</evidence>
<comment type="caution">
    <text evidence="1">The sequence shown here is derived from an EMBL/GenBank/DDBJ whole genome shotgun (WGS) entry which is preliminary data.</text>
</comment>
<sequence>MESTQHQDYGQAWQHQFAEFLTRNAENQQQERAESNARLHQANARADYQQYVAEQLRKQVETQKVEILRLEYDKRTLSNIMIHQQREKIAQQRCVEQHLHGQKAQAMYAGGEQGFAPVPSLIHNEPPIQEQPVRGVATPQQL</sequence>
<dbReference type="EMBL" id="JANJQO010002907">
    <property type="protein sequence ID" value="KAJ2965642.1"/>
    <property type="molecule type" value="Genomic_DNA"/>
</dbReference>
<name>A0ACC1MG32_9HYPO</name>